<keyword evidence="2" id="KW-0548">Nucleotidyltransferase</keyword>
<dbReference type="Pfam" id="PF12804">
    <property type="entry name" value="NTP_transf_3"/>
    <property type="match status" value="1"/>
</dbReference>
<feature type="domain" description="MobA-like NTP transferase" evidence="1">
    <location>
        <begin position="17"/>
        <end position="175"/>
    </location>
</feature>
<proteinExistence type="predicted"/>
<keyword evidence="2" id="KW-0808">Transferase</keyword>
<accession>A0A1H3RAG7</accession>
<dbReference type="OrthoDB" id="285216at2"/>
<dbReference type="STRING" id="415015.SAMN05660462_02300"/>
<sequence>MDRVEGSRESIKRDLAAIIVAAGYSSRMEAFKPLLPLGESTVIESSISSFLEAGIENTIVVVGFKANMLKPILEQMDIKWVYNKNYNEGMFSSIVAGVKSLPSHVKGFFLLPADIPIVRHQTIDILSQNYDKHDIIYPVYKNRRGHPPLISSKLFPEILRFDGQGGLKALLKKHNDSALHIEVDDEGILLDMDTYEDYLMICKKLKAISEKQQKLQMKAT</sequence>
<dbReference type="InterPro" id="IPR029044">
    <property type="entry name" value="Nucleotide-diphossugar_trans"/>
</dbReference>
<dbReference type="PANTHER" id="PTHR43777:SF1">
    <property type="entry name" value="MOLYBDENUM COFACTOR CYTIDYLYLTRANSFERASE"/>
    <property type="match status" value="1"/>
</dbReference>
<name>A0A1H3RAG7_9FIRM</name>
<keyword evidence="3" id="KW-1185">Reference proteome</keyword>
<dbReference type="AlphaFoldDB" id="A0A1H3RAG7"/>
<reference evidence="2 3" key="1">
    <citation type="submission" date="2016-10" db="EMBL/GenBank/DDBJ databases">
        <authorList>
            <person name="de Groot N.N."/>
        </authorList>
    </citation>
    <scope>NUCLEOTIDE SEQUENCE [LARGE SCALE GENOMIC DNA]</scope>
    <source>
        <strain evidence="2 3">DSM 21650</strain>
    </source>
</reference>
<dbReference type="RefSeq" id="WP_091731373.1">
    <property type="nucleotide sequence ID" value="NZ_FNQE01000026.1"/>
</dbReference>
<gene>
    <name evidence="2" type="ORF">SAMN05660462_02300</name>
</gene>
<organism evidence="2 3">
    <name type="scientific">Proteiniborus ethanoligenes</name>
    <dbReference type="NCBI Taxonomy" id="415015"/>
    <lineage>
        <taxon>Bacteria</taxon>
        <taxon>Bacillati</taxon>
        <taxon>Bacillota</taxon>
        <taxon>Clostridia</taxon>
        <taxon>Eubacteriales</taxon>
        <taxon>Proteiniborus</taxon>
    </lineage>
</organism>
<dbReference type="EMBL" id="FNQE01000026">
    <property type="protein sequence ID" value="SDZ22822.1"/>
    <property type="molecule type" value="Genomic_DNA"/>
</dbReference>
<dbReference type="CDD" id="cd04182">
    <property type="entry name" value="GT_2_like_f"/>
    <property type="match status" value="1"/>
</dbReference>
<evidence type="ECO:0000259" key="1">
    <source>
        <dbReference type="Pfam" id="PF12804"/>
    </source>
</evidence>
<evidence type="ECO:0000313" key="3">
    <source>
        <dbReference type="Proteomes" id="UP000198625"/>
    </source>
</evidence>
<dbReference type="InterPro" id="IPR025877">
    <property type="entry name" value="MobA-like_NTP_Trfase"/>
</dbReference>
<dbReference type="Proteomes" id="UP000198625">
    <property type="component" value="Unassembled WGS sequence"/>
</dbReference>
<dbReference type="PANTHER" id="PTHR43777">
    <property type="entry name" value="MOLYBDENUM COFACTOR CYTIDYLYLTRANSFERASE"/>
    <property type="match status" value="1"/>
</dbReference>
<dbReference type="GO" id="GO:0016779">
    <property type="term" value="F:nucleotidyltransferase activity"/>
    <property type="evidence" value="ECO:0007669"/>
    <property type="project" value="UniProtKB-KW"/>
</dbReference>
<dbReference type="Gene3D" id="3.90.550.10">
    <property type="entry name" value="Spore Coat Polysaccharide Biosynthesis Protein SpsA, Chain A"/>
    <property type="match status" value="1"/>
</dbReference>
<evidence type="ECO:0000313" key="2">
    <source>
        <dbReference type="EMBL" id="SDZ22822.1"/>
    </source>
</evidence>
<dbReference type="SUPFAM" id="SSF53448">
    <property type="entry name" value="Nucleotide-diphospho-sugar transferases"/>
    <property type="match status" value="1"/>
</dbReference>
<protein>
    <submittedName>
        <fullName evidence="2">CTP:molybdopterin cytidylyltransferase MocA</fullName>
    </submittedName>
</protein>